<comment type="caution">
    <text evidence="5">The sequence shown here is derived from an EMBL/GenBank/DDBJ whole genome shotgun (WGS) entry which is preliminary data.</text>
</comment>
<feature type="domain" description="Carboxylesterase type B" evidence="4">
    <location>
        <begin position="34"/>
        <end position="479"/>
    </location>
</feature>
<evidence type="ECO:0000256" key="3">
    <source>
        <dbReference type="RuleBase" id="RU361235"/>
    </source>
</evidence>
<protein>
    <recommendedName>
        <fullName evidence="3">Carboxylic ester hydrolase</fullName>
        <ecNumber evidence="3">3.1.1.-</ecNumber>
    </recommendedName>
</protein>
<dbReference type="InterPro" id="IPR019826">
    <property type="entry name" value="Carboxylesterase_B_AS"/>
</dbReference>
<dbReference type="PANTHER" id="PTHR11559">
    <property type="entry name" value="CARBOXYLESTERASE"/>
    <property type="match status" value="1"/>
</dbReference>
<evidence type="ECO:0000259" key="4">
    <source>
        <dbReference type="Pfam" id="PF00135"/>
    </source>
</evidence>
<dbReference type="InterPro" id="IPR019819">
    <property type="entry name" value="Carboxylesterase_B_CS"/>
</dbReference>
<reference evidence="5 6" key="1">
    <citation type="submission" date="2024-09" db="EMBL/GenBank/DDBJ databases">
        <authorList>
            <person name="Sun Q."/>
            <person name="Mori K."/>
        </authorList>
    </citation>
    <scope>NUCLEOTIDE SEQUENCE [LARGE SCALE GENOMIC DNA]</scope>
    <source>
        <strain evidence="5 6">TBRC 7907</strain>
    </source>
</reference>
<keyword evidence="6" id="KW-1185">Reference proteome</keyword>
<keyword evidence="2 3" id="KW-0378">Hydrolase</keyword>
<dbReference type="Gene3D" id="3.40.50.1820">
    <property type="entry name" value="alpha/beta hydrolase"/>
    <property type="match status" value="1"/>
</dbReference>
<accession>A0ABV6A6J4</accession>
<dbReference type="InterPro" id="IPR050309">
    <property type="entry name" value="Type-B_Carboxylest/Lipase"/>
</dbReference>
<dbReference type="EMBL" id="JBHLZU010000027">
    <property type="protein sequence ID" value="MFB9908797.1"/>
    <property type="molecule type" value="Genomic_DNA"/>
</dbReference>
<dbReference type="PROSITE" id="PS00941">
    <property type="entry name" value="CARBOXYLESTERASE_B_2"/>
    <property type="match status" value="1"/>
</dbReference>
<dbReference type="EC" id="3.1.1.-" evidence="3"/>
<gene>
    <name evidence="5" type="ORF">ACFFQA_33080</name>
</gene>
<dbReference type="SUPFAM" id="SSF53474">
    <property type="entry name" value="alpha/beta-Hydrolases"/>
    <property type="match status" value="1"/>
</dbReference>
<evidence type="ECO:0000256" key="2">
    <source>
        <dbReference type="ARBA" id="ARBA00022801"/>
    </source>
</evidence>
<evidence type="ECO:0000313" key="6">
    <source>
        <dbReference type="Proteomes" id="UP001589693"/>
    </source>
</evidence>
<dbReference type="PROSITE" id="PS51318">
    <property type="entry name" value="TAT"/>
    <property type="match status" value="1"/>
</dbReference>
<dbReference type="InterPro" id="IPR006311">
    <property type="entry name" value="TAT_signal"/>
</dbReference>
<organism evidence="5 6">
    <name type="scientific">Allokutzneria oryzae</name>
    <dbReference type="NCBI Taxonomy" id="1378989"/>
    <lineage>
        <taxon>Bacteria</taxon>
        <taxon>Bacillati</taxon>
        <taxon>Actinomycetota</taxon>
        <taxon>Actinomycetes</taxon>
        <taxon>Pseudonocardiales</taxon>
        <taxon>Pseudonocardiaceae</taxon>
        <taxon>Allokutzneria</taxon>
    </lineage>
</organism>
<name>A0ABV6A6J4_9PSEU</name>
<comment type="similarity">
    <text evidence="1 3">Belongs to the type-B carboxylesterase/lipase family.</text>
</comment>
<dbReference type="Proteomes" id="UP001589693">
    <property type="component" value="Unassembled WGS sequence"/>
</dbReference>
<dbReference type="InterPro" id="IPR029058">
    <property type="entry name" value="AB_hydrolase_fold"/>
</dbReference>
<dbReference type="Pfam" id="PF00135">
    <property type="entry name" value="COesterase"/>
    <property type="match status" value="1"/>
</dbReference>
<evidence type="ECO:0000313" key="5">
    <source>
        <dbReference type="EMBL" id="MFB9908797.1"/>
    </source>
</evidence>
<evidence type="ECO:0000256" key="1">
    <source>
        <dbReference type="ARBA" id="ARBA00005964"/>
    </source>
</evidence>
<dbReference type="RefSeq" id="WP_377860816.1">
    <property type="nucleotide sequence ID" value="NZ_JBHLZU010000027.1"/>
</dbReference>
<dbReference type="InterPro" id="IPR002018">
    <property type="entry name" value="CarbesteraseB"/>
</dbReference>
<proteinExistence type="inferred from homology"/>
<sequence>MTGIDRRRMLALTGGAALATGLSAGHAEAATEVIARTRSGALRGVRRGGAVVWRGVRYAEPPERFAAPVPARPWTGVRDATAFGAAAVQVKLAPAQPDVPNQSEDCLFLNVYSPSTRGRRPVIVWIHGGAFVAGSGSDYDGTAYATRGDVVLVTINYRLGAFGFLYQPHRPGSGNLALLDQVTALRWVREHIAAFGGDPGNVTVMGESAGGMSIGALLGMPAARGLFRRAVVQSGGVRPIFTRKDAAVTTSAMLRRLGLREDQSARLARVPVEELAAAASAVAVDPDLGGERFHPVLDGEVLPRHPITALAPGVDLVIGTCRDEADQLAKMVPSFGKGLPKAMRDKLGDAAWTRLQDAYQALTPSTRDWEMDLLSGAFVVMPSVWLAEAAHRAGARVWQYRFDYAGASAAGPVHGADIPFTFGTVDERALAPGADVAVARALANTMLDAFSAFARGDGPGWREFTPRERTTLLFDATPTVSADRIDPRLRAAWDGIDPTAF</sequence>
<dbReference type="PROSITE" id="PS00122">
    <property type="entry name" value="CARBOXYLESTERASE_B_1"/>
    <property type="match status" value="1"/>
</dbReference>